<sequence length="560" mass="59592">MITAASATVLETELIKHIAVCPKGLQQKQRQARPHFVRDCNAGGSLVRRECSARGGDVRFSRAECVPGSNKGGKALPAPEACRAPCLSTTAASCDDADADPGTAVSRHAGISRAIYLQGLGPLGFKELLAKVELAHRQVCSSAGAPREIIPAECQALLDGQARPLPGTDHVRPFVLKHARQQAAILGQLQAHGLLQDTRGTSFLELGAGKAYLACMLAEAFPVQSLVLVDNQSFKLQADRTLRKLGVQLERIVLDIKDFEPAGLACLGSGQPWVCLGKHLCGAATDFALLCMARCAVSPAEASSEASQTQQDLKASLNGQDQHSINTHQACTEEHKGHCQAQPRGSFGCQPQKESLQNGLCQQTVSFEQDQAVALGKAEATKSGLQGFGIATCCHHRCSWEHYVGRKFFQEHGMAEADFQLVSWMTGWAVCGHGRPPRAAASCKCEQEGSSDSDAGCSAKGGACLEGGGAADGDMGGEQAHGAHASADVPFHPSRSMPLDRRRRLGIMCKQLIDAGRLHFLERHGFPAARVVSYVDQDVTGENRMLIGAAHDEMRGVCNP</sequence>
<comment type="catalytic activity">
    <reaction evidence="1">
        <text>cytidine(4) in tRNA(Gly)(GCC) + S-adenosyl-L-methionine = 2'-O-methylcytidine(4) in tRNA(Gly)(GCC) + S-adenosyl-L-homocysteine + H(+)</text>
        <dbReference type="Rhea" id="RHEA:43192"/>
        <dbReference type="Rhea" id="RHEA-COMP:10399"/>
        <dbReference type="Rhea" id="RHEA-COMP:10400"/>
        <dbReference type="ChEBI" id="CHEBI:15378"/>
        <dbReference type="ChEBI" id="CHEBI:57856"/>
        <dbReference type="ChEBI" id="CHEBI:59789"/>
        <dbReference type="ChEBI" id="CHEBI:74495"/>
        <dbReference type="ChEBI" id="CHEBI:82748"/>
        <dbReference type="EC" id="2.1.1.225"/>
    </reaction>
</comment>
<keyword evidence="1" id="KW-0489">Methyltransferase</keyword>
<dbReference type="InterPro" id="IPR039044">
    <property type="entry name" value="Trm13"/>
</dbReference>
<dbReference type="EC" id="2.1.1.225" evidence="1"/>
<dbReference type="PANTHER" id="PTHR12998">
    <property type="entry name" value="TRNA:M(4)X MODIFICATION ENZYME TRM13 HOMOLOG"/>
    <property type="match status" value="1"/>
</dbReference>
<keyword evidence="1" id="KW-0819">tRNA processing</keyword>
<dbReference type="GO" id="GO:0030488">
    <property type="term" value="P:tRNA methylation"/>
    <property type="evidence" value="ECO:0007669"/>
    <property type="project" value="InterPro"/>
</dbReference>
<feature type="domain" description="Methyltransferase TRM13" evidence="2">
    <location>
        <begin position="380"/>
        <end position="547"/>
    </location>
</feature>
<comment type="caution">
    <text evidence="3">The sequence shown here is derived from an EMBL/GenBank/DDBJ whole genome shotgun (WGS) entry which is preliminary data.</text>
</comment>
<dbReference type="SUPFAM" id="SSF53335">
    <property type="entry name" value="S-adenosyl-L-methionine-dependent methyltransferases"/>
    <property type="match status" value="1"/>
</dbReference>
<keyword evidence="1" id="KW-0862">Zinc</keyword>
<comment type="catalytic activity">
    <reaction evidence="1">
        <text>adenosine(4) in tRNA(His) + S-adenosyl-L-methionine = 2'-O-methyladenosine(4) in tRNA(His) + S-adenosyl-L-homocysteine + H(+)</text>
        <dbReference type="Rhea" id="RHEA:43196"/>
        <dbReference type="Rhea" id="RHEA-COMP:10401"/>
        <dbReference type="Rhea" id="RHEA-COMP:10402"/>
        <dbReference type="ChEBI" id="CHEBI:15378"/>
        <dbReference type="ChEBI" id="CHEBI:57856"/>
        <dbReference type="ChEBI" id="CHEBI:59789"/>
        <dbReference type="ChEBI" id="CHEBI:74411"/>
        <dbReference type="ChEBI" id="CHEBI:74477"/>
        <dbReference type="EC" id="2.1.1.225"/>
    </reaction>
</comment>
<comment type="similarity">
    <text evidence="1">Belongs to the methyltransferase TRM13 family.</text>
</comment>
<dbReference type="Pfam" id="PF05206">
    <property type="entry name" value="TRM13"/>
    <property type="match status" value="2"/>
</dbReference>
<dbReference type="InterPro" id="IPR029063">
    <property type="entry name" value="SAM-dependent_MTases_sf"/>
</dbReference>
<keyword evidence="1" id="KW-0949">S-adenosyl-L-methionine</keyword>
<dbReference type="GO" id="GO:0008270">
    <property type="term" value="F:zinc ion binding"/>
    <property type="evidence" value="ECO:0007669"/>
    <property type="project" value="UniProtKB-KW"/>
</dbReference>
<protein>
    <recommendedName>
        <fullName evidence="1">tRNA:m(4)X modification enzyme TRM13</fullName>
        <ecNumber evidence="1">2.1.1.225</ecNumber>
    </recommendedName>
</protein>
<name>A0AAV1I0M2_9CHLO</name>
<keyword evidence="1" id="KW-0479">Metal-binding</keyword>
<keyword evidence="1" id="KW-0808">Transferase</keyword>
<evidence type="ECO:0000259" key="2">
    <source>
        <dbReference type="Pfam" id="PF05206"/>
    </source>
</evidence>
<evidence type="ECO:0000313" key="4">
    <source>
        <dbReference type="Proteomes" id="UP001314263"/>
    </source>
</evidence>
<reference evidence="3 4" key="1">
    <citation type="submission" date="2023-10" db="EMBL/GenBank/DDBJ databases">
        <authorList>
            <person name="Maclean D."/>
            <person name="Macfadyen A."/>
        </authorList>
    </citation>
    <scope>NUCLEOTIDE SEQUENCE [LARGE SCALE GENOMIC DNA]</scope>
</reference>
<accession>A0AAV1I0M2</accession>
<dbReference type="AlphaFoldDB" id="A0AAV1I0M2"/>
<keyword evidence="4" id="KW-1185">Reference proteome</keyword>
<evidence type="ECO:0000313" key="3">
    <source>
        <dbReference type="EMBL" id="CAK0770610.1"/>
    </source>
</evidence>
<keyword evidence="1" id="KW-0863">Zinc-finger</keyword>
<gene>
    <name evidence="3" type="ORF">CVIRNUC_003784</name>
</gene>
<dbReference type="EMBL" id="CAUYUE010000004">
    <property type="protein sequence ID" value="CAK0770610.1"/>
    <property type="molecule type" value="Genomic_DNA"/>
</dbReference>
<comment type="function">
    <text evidence="1">tRNA methylase which 2'-O-methylates cytidine(4) in tRNA(Pro) and tRNA(Gly)(GCC), and adenosine(4) in tRNA(His).</text>
</comment>
<dbReference type="PANTHER" id="PTHR12998:SF0">
    <property type="entry name" value="TRNA:M(4)X MODIFICATION ENZYME TRM13 HOMOLOG"/>
    <property type="match status" value="1"/>
</dbReference>
<dbReference type="InterPro" id="IPR007871">
    <property type="entry name" value="Methyltransferase_TRM13"/>
</dbReference>
<feature type="domain" description="Methyltransferase TRM13" evidence="2">
    <location>
        <begin position="181"/>
        <end position="298"/>
    </location>
</feature>
<comment type="catalytic activity">
    <reaction evidence="1">
        <text>cytidine(4) in tRNA(Pro) + S-adenosyl-L-methionine = 2'-O-methylcytidine(4) in tRNA(Pro) + S-adenosyl-L-homocysteine + H(+)</text>
        <dbReference type="Rhea" id="RHEA:32767"/>
        <dbReference type="Rhea" id="RHEA-COMP:10397"/>
        <dbReference type="Rhea" id="RHEA-COMP:10398"/>
        <dbReference type="ChEBI" id="CHEBI:15378"/>
        <dbReference type="ChEBI" id="CHEBI:57856"/>
        <dbReference type="ChEBI" id="CHEBI:59789"/>
        <dbReference type="ChEBI" id="CHEBI:74495"/>
        <dbReference type="ChEBI" id="CHEBI:82748"/>
        <dbReference type="EC" id="2.1.1.225"/>
    </reaction>
</comment>
<evidence type="ECO:0000256" key="1">
    <source>
        <dbReference type="RuleBase" id="RU367103"/>
    </source>
</evidence>
<dbReference type="GO" id="GO:0106050">
    <property type="term" value="F:tRNA 2'-O-methyltransferase activity"/>
    <property type="evidence" value="ECO:0007669"/>
    <property type="project" value="UniProtKB-UniRule"/>
</dbReference>
<dbReference type="Proteomes" id="UP001314263">
    <property type="component" value="Unassembled WGS sequence"/>
</dbReference>
<organism evidence="3 4">
    <name type="scientific">Coccomyxa viridis</name>
    <dbReference type="NCBI Taxonomy" id="1274662"/>
    <lineage>
        <taxon>Eukaryota</taxon>
        <taxon>Viridiplantae</taxon>
        <taxon>Chlorophyta</taxon>
        <taxon>core chlorophytes</taxon>
        <taxon>Trebouxiophyceae</taxon>
        <taxon>Trebouxiophyceae incertae sedis</taxon>
        <taxon>Coccomyxaceae</taxon>
        <taxon>Coccomyxa</taxon>
    </lineage>
</organism>
<proteinExistence type="inferred from homology"/>